<proteinExistence type="predicted"/>
<evidence type="ECO:0000313" key="2">
    <source>
        <dbReference type="EMBL" id="GAA3355536.1"/>
    </source>
</evidence>
<accession>A0ABP6RK48</accession>
<protein>
    <submittedName>
        <fullName evidence="2">Uncharacterized protein</fullName>
    </submittedName>
</protein>
<comment type="caution">
    <text evidence="2">The sequence shown here is derived from an EMBL/GenBank/DDBJ whole genome shotgun (WGS) entry which is preliminary data.</text>
</comment>
<name>A0ABP6RK48_9PSEU</name>
<feature type="region of interest" description="Disordered" evidence="1">
    <location>
        <begin position="1"/>
        <end position="22"/>
    </location>
</feature>
<sequence length="167" mass="18436">MQHQPNERGVYVIGPSPNDREQTEVQQTTVSWFRTDDGDVQLTLAGPTGGELAATGRDVFTALLVIREALHDRGWRVLVNAARKEAWGGTPEHPCGLAHVRIYPTLTGPPANDPVDALDMPDDPALVGSGSVIEQMLWHDEWAGTTEPGALTWTDYERRRQESRASR</sequence>
<keyword evidence="3" id="KW-1185">Reference proteome</keyword>
<organism evidence="2 3">
    <name type="scientific">Saccharopolyspora gregorii</name>
    <dbReference type="NCBI Taxonomy" id="33914"/>
    <lineage>
        <taxon>Bacteria</taxon>
        <taxon>Bacillati</taxon>
        <taxon>Actinomycetota</taxon>
        <taxon>Actinomycetes</taxon>
        <taxon>Pseudonocardiales</taxon>
        <taxon>Pseudonocardiaceae</taxon>
        <taxon>Saccharopolyspora</taxon>
    </lineage>
</organism>
<gene>
    <name evidence="2" type="ORF">GCM10020366_16060</name>
</gene>
<evidence type="ECO:0000313" key="3">
    <source>
        <dbReference type="Proteomes" id="UP001500483"/>
    </source>
</evidence>
<dbReference type="Proteomes" id="UP001500483">
    <property type="component" value="Unassembled WGS sequence"/>
</dbReference>
<dbReference type="RefSeq" id="WP_344925287.1">
    <property type="nucleotide sequence ID" value="NZ_BAAAYK010000038.1"/>
</dbReference>
<dbReference type="EMBL" id="BAAAYK010000038">
    <property type="protein sequence ID" value="GAA3355536.1"/>
    <property type="molecule type" value="Genomic_DNA"/>
</dbReference>
<evidence type="ECO:0000256" key="1">
    <source>
        <dbReference type="SAM" id="MobiDB-lite"/>
    </source>
</evidence>
<reference evidence="3" key="1">
    <citation type="journal article" date="2019" name="Int. J. Syst. Evol. Microbiol.">
        <title>The Global Catalogue of Microorganisms (GCM) 10K type strain sequencing project: providing services to taxonomists for standard genome sequencing and annotation.</title>
        <authorList>
            <consortium name="The Broad Institute Genomics Platform"/>
            <consortium name="The Broad Institute Genome Sequencing Center for Infectious Disease"/>
            <person name="Wu L."/>
            <person name="Ma J."/>
        </authorList>
    </citation>
    <scope>NUCLEOTIDE SEQUENCE [LARGE SCALE GENOMIC DNA]</scope>
    <source>
        <strain evidence="3">JCM 9687</strain>
    </source>
</reference>